<name>A0A9Q0YM95_HOLLE</name>
<dbReference type="AlphaFoldDB" id="A0A9Q0YM95"/>
<proteinExistence type="predicted"/>
<keyword evidence="4" id="KW-1185">Reference proteome</keyword>
<keyword evidence="1" id="KW-1133">Transmembrane helix</keyword>
<protein>
    <submittedName>
        <fullName evidence="3">Uncharacterized protein</fullName>
    </submittedName>
</protein>
<evidence type="ECO:0000256" key="2">
    <source>
        <dbReference type="SAM" id="SignalP"/>
    </source>
</evidence>
<gene>
    <name evidence="3" type="ORF">HOLleu_36653</name>
</gene>
<sequence length="291" mass="32474">MKPVRLLLLLCVSILTVSSITLVVLRAWCSSWKFGCGWICCSFNANKASSSTNPPVTEKVTVSFVTDKTVTESMSSYDTDVTTDHSTSSPLDSTSKEITASTLTIAEGNTAISLSIEIIVGSSFFVSIIVVLCIIVCCLIRQNRQVTQSLQRDVRTFLQRVPSTYNRVKGRRRRQQMQRYNDNRTSLNMVDNPSVTENSGIIGTLYKTERASSPHLLNQYCYSFEKNELDYRFSSGGEYRRSTRNATLKPPLAVSGYRGSPYLNVGSEANGRSMAVTEEIDVQEEEYDEVI</sequence>
<accession>A0A9Q0YM95</accession>
<keyword evidence="2" id="KW-0732">Signal</keyword>
<reference evidence="3" key="1">
    <citation type="submission" date="2021-10" db="EMBL/GenBank/DDBJ databases">
        <title>Tropical sea cucumber genome reveals ecological adaptation and Cuvierian tubules defense mechanism.</title>
        <authorList>
            <person name="Chen T."/>
        </authorList>
    </citation>
    <scope>NUCLEOTIDE SEQUENCE</scope>
    <source>
        <strain evidence="3">Nanhai2018</strain>
        <tissue evidence="3">Muscle</tissue>
    </source>
</reference>
<keyword evidence="1" id="KW-0812">Transmembrane</keyword>
<comment type="caution">
    <text evidence="3">The sequence shown here is derived from an EMBL/GenBank/DDBJ whole genome shotgun (WGS) entry which is preliminary data.</text>
</comment>
<feature type="signal peptide" evidence="2">
    <location>
        <begin position="1"/>
        <end position="19"/>
    </location>
</feature>
<evidence type="ECO:0000313" key="3">
    <source>
        <dbReference type="EMBL" id="KAJ8024041.1"/>
    </source>
</evidence>
<keyword evidence="1" id="KW-0472">Membrane</keyword>
<feature type="transmembrane region" description="Helical" evidence="1">
    <location>
        <begin position="118"/>
        <end position="140"/>
    </location>
</feature>
<organism evidence="3 4">
    <name type="scientific">Holothuria leucospilota</name>
    <name type="common">Black long sea cucumber</name>
    <name type="synonym">Mertensiothuria leucospilota</name>
    <dbReference type="NCBI Taxonomy" id="206669"/>
    <lineage>
        <taxon>Eukaryota</taxon>
        <taxon>Metazoa</taxon>
        <taxon>Echinodermata</taxon>
        <taxon>Eleutherozoa</taxon>
        <taxon>Echinozoa</taxon>
        <taxon>Holothuroidea</taxon>
        <taxon>Aspidochirotacea</taxon>
        <taxon>Aspidochirotida</taxon>
        <taxon>Holothuriidae</taxon>
        <taxon>Holothuria</taxon>
    </lineage>
</organism>
<evidence type="ECO:0000256" key="1">
    <source>
        <dbReference type="SAM" id="Phobius"/>
    </source>
</evidence>
<evidence type="ECO:0000313" key="4">
    <source>
        <dbReference type="Proteomes" id="UP001152320"/>
    </source>
</evidence>
<feature type="chain" id="PRO_5040309595" evidence="2">
    <location>
        <begin position="20"/>
        <end position="291"/>
    </location>
</feature>
<dbReference type="EMBL" id="JAIZAY010000019">
    <property type="protein sequence ID" value="KAJ8024041.1"/>
    <property type="molecule type" value="Genomic_DNA"/>
</dbReference>
<dbReference type="Proteomes" id="UP001152320">
    <property type="component" value="Chromosome 19"/>
</dbReference>